<gene>
    <name evidence="7" type="ORF">LMG27198_44180</name>
</gene>
<dbReference type="InterPro" id="IPR036388">
    <property type="entry name" value="WH-like_DNA-bd_sf"/>
</dbReference>
<comment type="similarity">
    <text evidence="1">Belongs to the LysR transcriptional regulatory family.</text>
</comment>
<evidence type="ECO:0000256" key="4">
    <source>
        <dbReference type="ARBA" id="ARBA00023125"/>
    </source>
</evidence>
<keyword evidence="2" id="KW-0536">Nodulation</keyword>
<sequence length="316" mass="35557">MTELHNFDLNLLVAFDLLMEEKNVSRAAERMFVTQSAMSHTLQRLRQQLDDPLLVKTPAGMKPTDRALSLVDPVKAVLRDVKRLIRAPEEFDPSRSRRRFVIAATDYMDLLVLPPLVERIALAAPGVDIHVKRTESPFPEADLEHNDIDVVLGFDAVLKPPAYLSRTKLFDDRMACVVSREHSIGKNGQLTLEEYVSCKHMLISRTGARVGLIDEWLAERGLTRRIALIVPHFLSAPFIVAKTDMILSLPERIANDFVDLAPLNIVPIPIELPAYDLVMVWHPLHDPDPAHRWLRDQIAGICGELDTPLAARSAAR</sequence>
<dbReference type="PANTHER" id="PTHR30118">
    <property type="entry name" value="HTH-TYPE TRANSCRIPTIONAL REGULATOR LEUO-RELATED"/>
    <property type="match status" value="1"/>
</dbReference>
<dbReference type="SUPFAM" id="SSF46785">
    <property type="entry name" value="Winged helix' DNA-binding domain"/>
    <property type="match status" value="1"/>
</dbReference>
<dbReference type="PROSITE" id="PS50931">
    <property type="entry name" value="HTH_LYSR"/>
    <property type="match status" value="1"/>
</dbReference>
<dbReference type="GO" id="GO:0003700">
    <property type="term" value="F:DNA-binding transcription factor activity"/>
    <property type="evidence" value="ECO:0007669"/>
    <property type="project" value="InterPro"/>
</dbReference>
<evidence type="ECO:0000256" key="1">
    <source>
        <dbReference type="ARBA" id="ARBA00009437"/>
    </source>
</evidence>
<proteinExistence type="inferred from homology"/>
<dbReference type="InterPro" id="IPR050389">
    <property type="entry name" value="LysR-type_TF"/>
</dbReference>
<dbReference type="CDD" id="cd08417">
    <property type="entry name" value="PBP2_Nitroaromatics_like"/>
    <property type="match status" value="1"/>
</dbReference>
<dbReference type="InterPro" id="IPR036390">
    <property type="entry name" value="WH_DNA-bd_sf"/>
</dbReference>
<evidence type="ECO:0000256" key="5">
    <source>
        <dbReference type="ARBA" id="ARBA00023163"/>
    </source>
</evidence>
<dbReference type="EMBL" id="BSEC01000003">
    <property type="protein sequence ID" value="GLI95426.1"/>
    <property type="molecule type" value="Genomic_DNA"/>
</dbReference>
<dbReference type="RefSeq" id="WP_281806218.1">
    <property type="nucleotide sequence ID" value="NZ_BSEC01000003.1"/>
</dbReference>
<dbReference type="InterPro" id="IPR000847">
    <property type="entry name" value="LysR_HTH_N"/>
</dbReference>
<dbReference type="Pfam" id="PF00126">
    <property type="entry name" value="HTH_1"/>
    <property type="match status" value="1"/>
</dbReference>
<dbReference type="PANTHER" id="PTHR30118:SF15">
    <property type="entry name" value="TRANSCRIPTIONAL REGULATORY PROTEIN"/>
    <property type="match status" value="1"/>
</dbReference>
<reference evidence="7" key="1">
    <citation type="journal article" date="2023" name="Int. J. Syst. Evol. Microbiol.">
        <title>Methylocystis iwaonis sp. nov., a type II methane-oxidizing bacterium from surface soil of a rice paddy field in Japan, and emended description of the genus Methylocystis (ex Whittenbury et al. 1970) Bowman et al. 1993.</title>
        <authorList>
            <person name="Kaise H."/>
            <person name="Sawadogo J.B."/>
            <person name="Alam M.S."/>
            <person name="Ueno C."/>
            <person name="Dianou D."/>
            <person name="Shinjo R."/>
            <person name="Asakawa S."/>
        </authorList>
    </citation>
    <scope>NUCLEOTIDE SEQUENCE</scope>
    <source>
        <strain evidence="7">LMG27198</strain>
    </source>
</reference>
<protein>
    <submittedName>
        <fullName evidence="7">LysR family transcriptional regulator</fullName>
    </submittedName>
</protein>
<dbReference type="Gene3D" id="1.10.10.10">
    <property type="entry name" value="Winged helix-like DNA-binding domain superfamily/Winged helix DNA-binding domain"/>
    <property type="match status" value="1"/>
</dbReference>
<dbReference type="Gene3D" id="3.40.190.10">
    <property type="entry name" value="Periplasmic binding protein-like II"/>
    <property type="match status" value="2"/>
</dbReference>
<organism evidence="7 8">
    <name type="scientific">Methylocystis echinoides</name>
    <dbReference type="NCBI Taxonomy" id="29468"/>
    <lineage>
        <taxon>Bacteria</taxon>
        <taxon>Pseudomonadati</taxon>
        <taxon>Pseudomonadota</taxon>
        <taxon>Alphaproteobacteria</taxon>
        <taxon>Hyphomicrobiales</taxon>
        <taxon>Methylocystaceae</taxon>
        <taxon>Methylocystis</taxon>
    </lineage>
</organism>
<keyword evidence="8" id="KW-1185">Reference proteome</keyword>
<keyword evidence="4" id="KW-0238">DNA-binding</keyword>
<evidence type="ECO:0000256" key="2">
    <source>
        <dbReference type="ARBA" id="ARBA00022458"/>
    </source>
</evidence>
<keyword evidence="3" id="KW-0805">Transcription regulation</keyword>
<keyword evidence="5" id="KW-0804">Transcription</keyword>
<evidence type="ECO:0000256" key="3">
    <source>
        <dbReference type="ARBA" id="ARBA00023015"/>
    </source>
</evidence>
<dbReference type="Pfam" id="PF03466">
    <property type="entry name" value="LysR_substrate"/>
    <property type="match status" value="1"/>
</dbReference>
<dbReference type="Proteomes" id="UP001144323">
    <property type="component" value="Unassembled WGS sequence"/>
</dbReference>
<name>A0A9W6GYG8_9HYPH</name>
<accession>A0A9W6GYG8</accession>
<dbReference type="InterPro" id="IPR037402">
    <property type="entry name" value="YidZ_PBP2"/>
</dbReference>
<dbReference type="InterPro" id="IPR005119">
    <property type="entry name" value="LysR_subst-bd"/>
</dbReference>
<comment type="caution">
    <text evidence="7">The sequence shown here is derived from an EMBL/GenBank/DDBJ whole genome shotgun (WGS) entry which is preliminary data.</text>
</comment>
<dbReference type="AlphaFoldDB" id="A0A9W6GYG8"/>
<evidence type="ECO:0000313" key="8">
    <source>
        <dbReference type="Proteomes" id="UP001144323"/>
    </source>
</evidence>
<dbReference type="GO" id="GO:0003677">
    <property type="term" value="F:DNA binding"/>
    <property type="evidence" value="ECO:0007669"/>
    <property type="project" value="UniProtKB-KW"/>
</dbReference>
<evidence type="ECO:0000313" key="7">
    <source>
        <dbReference type="EMBL" id="GLI95426.1"/>
    </source>
</evidence>
<dbReference type="SUPFAM" id="SSF53850">
    <property type="entry name" value="Periplasmic binding protein-like II"/>
    <property type="match status" value="1"/>
</dbReference>
<evidence type="ECO:0000259" key="6">
    <source>
        <dbReference type="PROSITE" id="PS50931"/>
    </source>
</evidence>
<feature type="domain" description="HTH lysR-type" evidence="6">
    <location>
        <begin position="7"/>
        <end position="64"/>
    </location>
</feature>